<dbReference type="OrthoDB" id="2534600at2759"/>
<gene>
    <name evidence="1" type="ORF">PENARI_c001G10208</name>
</gene>
<dbReference type="AlphaFoldDB" id="A0A1F5LXP1"/>
<proteinExistence type="predicted"/>
<sequence>MVTSIPADRQEPIFAQNLGFCAGDLDTDFLEQLQRPLGA</sequence>
<comment type="caution">
    <text evidence="1">The sequence shown here is derived from an EMBL/GenBank/DDBJ whole genome shotgun (WGS) entry which is preliminary data.</text>
</comment>
<dbReference type="RefSeq" id="XP_022493351.1">
    <property type="nucleotide sequence ID" value="XM_022626932.1"/>
</dbReference>
<protein>
    <submittedName>
        <fullName evidence="1">Uncharacterized protein</fullName>
    </submittedName>
</protein>
<keyword evidence="2" id="KW-1185">Reference proteome</keyword>
<dbReference type="GeneID" id="34571666"/>
<dbReference type="Proteomes" id="UP000177622">
    <property type="component" value="Unassembled WGS sequence"/>
</dbReference>
<dbReference type="EMBL" id="LXJU01000001">
    <property type="protein sequence ID" value="OGE57928.1"/>
    <property type="molecule type" value="Genomic_DNA"/>
</dbReference>
<evidence type="ECO:0000313" key="1">
    <source>
        <dbReference type="EMBL" id="OGE57928.1"/>
    </source>
</evidence>
<evidence type="ECO:0000313" key="2">
    <source>
        <dbReference type="Proteomes" id="UP000177622"/>
    </source>
</evidence>
<accession>A0A1F5LXP1</accession>
<reference evidence="1 2" key="1">
    <citation type="journal article" date="2016" name="Sci. Rep.">
        <title>Penicillium arizonense, a new, genome sequenced fungal species, reveals a high chemical diversity in secreted metabolites.</title>
        <authorList>
            <person name="Grijseels S."/>
            <person name="Nielsen J.C."/>
            <person name="Randelovic M."/>
            <person name="Nielsen J."/>
            <person name="Nielsen K.F."/>
            <person name="Workman M."/>
            <person name="Frisvad J.C."/>
        </authorList>
    </citation>
    <scope>NUCLEOTIDE SEQUENCE [LARGE SCALE GENOMIC DNA]</scope>
    <source>
        <strain evidence="1 2">CBS 141311</strain>
    </source>
</reference>
<organism evidence="1 2">
    <name type="scientific">Penicillium arizonense</name>
    <dbReference type="NCBI Taxonomy" id="1835702"/>
    <lineage>
        <taxon>Eukaryota</taxon>
        <taxon>Fungi</taxon>
        <taxon>Dikarya</taxon>
        <taxon>Ascomycota</taxon>
        <taxon>Pezizomycotina</taxon>
        <taxon>Eurotiomycetes</taxon>
        <taxon>Eurotiomycetidae</taxon>
        <taxon>Eurotiales</taxon>
        <taxon>Aspergillaceae</taxon>
        <taxon>Penicillium</taxon>
    </lineage>
</organism>
<name>A0A1F5LXP1_PENAI</name>